<dbReference type="SUPFAM" id="SSF102400">
    <property type="entry name" value="DNA polymerase III chi subunit"/>
    <property type="match status" value="1"/>
</dbReference>
<proteinExistence type="predicted"/>
<keyword evidence="2" id="KW-1185">Reference proteome</keyword>
<accession>A0ABT3VQ19</accession>
<gene>
    <name evidence="1" type="ORF">OSH09_06785</name>
</gene>
<dbReference type="PANTHER" id="PTHR38767">
    <property type="entry name" value="DNA POLYMERASE III SUBUNIT CHI"/>
    <property type="match status" value="1"/>
</dbReference>
<evidence type="ECO:0000313" key="1">
    <source>
        <dbReference type="EMBL" id="MCX5463883.1"/>
    </source>
</evidence>
<dbReference type="Pfam" id="PF04364">
    <property type="entry name" value="DNA_pol3_chi"/>
    <property type="match status" value="1"/>
</dbReference>
<dbReference type="EMBL" id="JAPKNA010000001">
    <property type="protein sequence ID" value="MCX5463883.1"/>
    <property type="molecule type" value="Genomic_DNA"/>
</dbReference>
<evidence type="ECO:0000313" key="2">
    <source>
        <dbReference type="Proteomes" id="UP001209916"/>
    </source>
</evidence>
<dbReference type="PANTHER" id="PTHR38767:SF1">
    <property type="entry name" value="DNA POLYMERASE III SUBUNIT CHI"/>
    <property type="match status" value="1"/>
</dbReference>
<sequence>MTTRVDFAFGAPDRLRMACEVVRKHYEAGRQVVVYLSDARQLARFDRLLWGFESTAFVPHVGVEDPLAASTPILLTSTAPVPSGEQSWLLNLDAQCPPGFEQFPRILEIVSEREADRTQARERWRVYQTQGCQVHAHKLGA</sequence>
<comment type="caution">
    <text evidence="1">The sequence shown here is derived from an EMBL/GenBank/DDBJ whole genome shotgun (WGS) entry which is preliminary data.</text>
</comment>
<dbReference type="InterPro" id="IPR007459">
    <property type="entry name" value="DNA_pol3_chi"/>
</dbReference>
<name>A0ABT3VQ19_9BURK</name>
<dbReference type="InterPro" id="IPR036768">
    <property type="entry name" value="PolIII_chi_sf"/>
</dbReference>
<organism evidence="1 2">
    <name type="scientific">Alcaligenes parafaecalis</name>
    <dbReference type="NCBI Taxonomy" id="171260"/>
    <lineage>
        <taxon>Bacteria</taxon>
        <taxon>Pseudomonadati</taxon>
        <taxon>Pseudomonadota</taxon>
        <taxon>Betaproteobacteria</taxon>
        <taxon>Burkholderiales</taxon>
        <taxon>Alcaligenaceae</taxon>
        <taxon>Alcaligenes</taxon>
    </lineage>
</organism>
<reference evidence="1 2" key="1">
    <citation type="submission" date="2022-11" db="EMBL/GenBank/DDBJ databases">
        <title>Biodiversity and phylogenetic relationships of bacteria.</title>
        <authorList>
            <person name="Machado R.A.R."/>
            <person name="Bhat A."/>
            <person name="Loulou A."/>
            <person name="Kallel S."/>
        </authorList>
    </citation>
    <scope>NUCLEOTIDE SEQUENCE [LARGE SCALE GENOMIC DNA]</scope>
    <source>
        <strain evidence="1 2">DSM 13975</strain>
    </source>
</reference>
<dbReference type="Gene3D" id="3.40.50.10110">
    <property type="entry name" value="DNA polymerase III subunit chi"/>
    <property type="match status" value="1"/>
</dbReference>
<dbReference type="RefSeq" id="WP_207875356.1">
    <property type="nucleotide sequence ID" value="NZ_JAPKNA010000001.1"/>
</dbReference>
<dbReference type="Proteomes" id="UP001209916">
    <property type="component" value="Unassembled WGS sequence"/>
</dbReference>
<protein>
    <submittedName>
        <fullName evidence="1">DNA polymerase III subunit chi</fullName>
    </submittedName>
</protein>